<dbReference type="Pfam" id="PF13391">
    <property type="entry name" value="HNH_2"/>
    <property type="match status" value="1"/>
</dbReference>
<name>A0ABR4FGF9_9EURO</name>
<evidence type="ECO:0000313" key="2">
    <source>
        <dbReference type="EMBL" id="KAL2782334.1"/>
    </source>
</evidence>
<protein>
    <recommendedName>
        <fullName evidence="1">HNH nuclease domain-containing protein</fullName>
    </recommendedName>
</protein>
<sequence>MALPPRVRRHRSSLEGVIVPSSQPLSLEERDLATRIFDAIMLQFEPSQPTDCGYCPVTLIQVMKVEVSEKDEFLSFFFSFIKQDLLYEDDEERIGLGQVLSHLAPFPQLPSEQKDALRESLVAFAKYLVDNFLLPSLAGKTPQPTPALSRSTTADVAIGTPQRVSNLRKSCLIRDRYRCVITRRFDAQEAQTRYKRDGRDVKDDDGKSLLPERDTMAYLEVAHIIPHSLKSITGDGDDRKLAESKQIAHRVLAMFNPGAIHLIDGVDIDRPMNALTLTHDLHRLFGNFEIAFQPVGTQPHTYKVDYVESDRMGRVEKLPVTVSLFLTPDRSVDPPSPQLLAIHSAIGRILHLSAAGEYINDYIRDLEEMKGGEVMHDGSTPLDDYVWFKLRETSVY</sequence>
<dbReference type="Proteomes" id="UP001610563">
    <property type="component" value="Unassembled WGS sequence"/>
</dbReference>
<gene>
    <name evidence="2" type="ORF">BJX66DRAFT_219417</name>
</gene>
<comment type="caution">
    <text evidence="2">The sequence shown here is derived from an EMBL/GenBank/DDBJ whole genome shotgun (WGS) entry which is preliminary data.</text>
</comment>
<proteinExistence type="predicted"/>
<accession>A0ABR4FGF9</accession>
<feature type="domain" description="HNH nuclease" evidence="1">
    <location>
        <begin position="179"/>
        <end position="293"/>
    </location>
</feature>
<dbReference type="InterPro" id="IPR003615">
    <property type="entry name" value="HNH_nuc"/>
</dbReference>
<keyword evidence="3" id="KW-1185">Reference proteome</keyword>
<dbReference type="EMBL" id="JBFTWV010000526">
    <property type="protein sequence ID" value="KAL2782334.1"/>
    <property type="molecule type" value="Genomic_DNA"/>
</dbReference>
<organism evidence="2 3">
    <name type="scientific">Aspergillus keveii</name>
    <dbReference type="NCBI Taxonomy" id="714993"/>
    <lineage>
        <taxon>Eukaryota</taxon>
        <taxon>Fungi</taxon>
        <taxon>Dikarya</taxon>
        <taxon>Ascomycota</taxon>
        <taxon>Pezizomycotina</taxon>
        <taxon>Eurotiomycetes</taxon>
        <taxon>Eurotiomycetidae</taxon>
        <taxon>Eurotiales</taxon>
        <taxon>Aspergillaceae</taxon>
        <taxon>Aspergillus</taxon>
        <taxon>Aspergillus subgen. Nidulantes</taxon>
    </lineage>
</organism>
<reference evidence="2 3" key="1">
    <citation type="submission" date="2024-07" db="EMBL/GenBank/DDBJ databases">
        <title>Section-level genome sequencing and comparative genomics of Aspergillus sections Usti and Cavernicolus.</title>
        <authorList>
            <consortium name="Lawrence Berkeley National Laboratory"/>
            <person name="Nybo J.L."/>
            <person name="Vesth T.C."/>
            <person name="Theobald S."/>
            <person name="Frisvad J.C."/>
            <person name="Larsen T.O."/>
            <person name="Kjaerboelling I."/>
            <person name="Rothschild-Mancinelli K."/>
            <person name="Lyhne E.K."/>
            <person name="Kogle M.E."/>
            <person name="Barry K."/>
            <person name="Clum A."/>
            <person name="Na H."/>
            <person name="Ledsgaard L."/>
            <person name="Lin J."/>
            <person name="Lipzen A."/>
            <person name="Kuo A."/>
            <person name="Riley R."/>
            <person name="Mondo S."/>
            <person name="Labutti K."/>
            <person name="Haridas S."/>
            <person name="Pangalinan J."/>
            <person name="Salamov A.A."/>
            <person name="Simmons B.A."/>
            <person name="Magnuson J.K."/>
            <person name="Chen J."/>
            <person name="Drula E."/>
            <person name="Henrissat B."/>
            <person name="Wiebenga A."/>
            <person name="Lubbers R.J."/>
            <person name="Gomes A.C."/>
            <person name="Makela M.R."/>
            <person name="Stajich J."/>
            <person name="Grigoriev I.V."/>
            <person name="Mortensen U.H."/>
            <person name="De Vries R.P."/>
            <person name="Baker S.E."/>
            <person name="Andersen M.R."/>
        </authorList>
    </citation>
    <scope>NUCLEOTIDE SEQUENCE [LARGE SCALE GENOMIC DNA]</scope>
    <source>
        <strain evidence="2 3">CBS 209.92</strain>
    </source>
</reference>
<evidence type="ECO:0000259" key="1">
    <source>
        <dbReference type="Pfam" id="PF13391"/>
    </source>
</evidence>
<evidence type="ECO:0000313" key="3">
    <source>
        <dbReference type="Proteomes" id="UP001610563"/>
    </source>
</evidence>